<dbReference type="EMBL" id="JAUQSX010000007">
    <property type="protein sequence ID" value="MDO7847603.1"/>
    <property type="molecule type" value="Genomic_DNA"/>
</dbReference>
<evidence type="ECO:0000313" key="2">
    <source>
        <dbReference type="Proteomes" id="UP001167796"/>
    </source>
</evidence>
<gene>
    <name evidence="1" type="ORF">Q5H92_14640</name>
</gene>
<reference evidence="1" key="1">
    <citation type="submission" date="2023-07" db="EMBL/GenBank/DDBJ databases">
        <authorList>
            <person name="Kim M.K."/>
        </authorList>
    </citation>
    <scope>NUCLEOTIDE SEQUENCE</scope>
    <source>
        <strain evidence="1">M29</strain>
    </source>
</reference>
<organism evidence="1 2">
    <name type="scientific">Hymenobacter mellowenesis</name>
    <dbReference type="NCBI Taxonomy" id="3063995"/>
    <lineage>
        <taxon>Bacteria</taxon>
        <taxon>Pseudomonadati</taxon>
        <taxon>Bacteroidota</taxon>
        <taxon>Cytophagia</taxon>
        <taxon>Cytophagales</taxon>
        <taxon>Hymenobacteraceae</taxon>
        <taxon>Hymenobacter</taxon>
    </lineage>
</organism>
<keyword evidence="2" id="KW-1185">Reference proteome</keyword>
<evidence type="ECO:0000313" key="1">
    <source>
        <dbReference type="EMBL" id="MDO7847603.1"/>
    </source>
</evidence>
<accession>A0ABT9ACL5</accession>
<sequence>MKDITWEEYNTLFKDDLVVTIRKLLKKAEEHSSYTLEDGPEHGALVQYFNKFGLHKKLTKAEFHNWK</sequence>
<name>A0ABT9ACL5_9BACT</name>
<proteinExistence type="predicted"/>
<protein>
    <submittedName>
        <fullName evidence="1">Uncharacterized protein</fullName>
    </submittedName>
</protein>
<dbReference type="RefSeq" id="WP_305012280.1">
    <property type="nucleotide sequence ID" value="NZ_JAUQSX010000007.1"/>
</dbReference>
<comment type="caution">
    <text evidence="1">The sequence shown here is derived from an EMBL/GenBank/DDBJ whole genome shotgun (WGS) entry which is preliminary data.</text>
</comment>
<dbReference type="Proteomes" id="UP001167796">
    <property type="component" value="Unassembled WGS sequence"/>
</dbReference>